<dbReference type="Proteomes" id="UP000425960">
    <property type="component" value="Plasmid Do28_1"/>
</dbReference>
<sequence length="93" mass="10401">MDLDAEAREEIHAYLTLNAANTSSSKLSQKIMHCLDGQTPLRITDIPYIRKAHHEIGRNVVNRPSVGSLSNCIACHRDADRGIYDDDRVSIPE</sequence>
<name>A0A5K8A2Y7_9BACT</name>
<dbReference type="EMBL" id="AP021877">
    <property type="protein sequence ID" value="BBO86714.1"/>
    <property type="molecule type" value="Genomic_DNA"/>
</dbReference>
<keyword evidence="1" id="KW-0614">Plasmid</keyword>
<dbReference type="Pfam" id="PF09626">
    <property type="entry name" value="DHC"/>
    <property type="match status" value="1"/>
</dbReference>
<geneLocation type="plasmid" evidence="2">
    <name>do28_1 dna</name>
</geneLocation>
<evidence type="ECO:0000313" key="2">
    <source>
        <dbReference type="Proteomes" id="UP000425960"/>
    </source>
</evidence>
<dbReference type="InterPro" id="IPR018588">
    <property type="entry name" value="Dihaem_cytochrome-c"/>
</dbReference>
<accession>A0A5K8A2Y7</accession>
<protein>
    <recommendedName>
        <fullName evidence="3">Cytochrome c domain-containing protein</fullName>
    </recommendedName>
</protein>
<dbReference type="KEGG" id="dov:DSCO28_72800"/>
<dbReference type="AlphaFoldDB" id="A0A5K8A2Y7"/>
<proteinExistence type="predicted"/>
<organism evidence="1 2">
    <name type="scientific">Desulfosarcina ovata subsp. sediminis</name>
    <dbReference type="NCBI Taxonomy" id="885957"/>
    <lineage>
        <taxon>Bacteria</taxon>
        <taxon>Pseudomonadati</taxon>
        <taxon>Thermodesulfobacteriota</taxon>
        <taxon>Desulfobacteria</taxon>
        <taxon>Desulfobacterales</taxon>
        <taxon>Desulfosarcinaceae</taxon>
        <taxon>Desulfosarcina</taxon>
    </lineage>
</organism>
<reference evidence="1 2" key="1">
    <citation type="submission" date="2019-11" db="EMBL/GenBank/DDBJ databases">
        <title>Comparative genomics of hydrocarbon-degrading Desulfosarcina strains.</title>
        <authorList>
            <person name="Watanabe M."/>
            <person name="Kojima H."/>
            <person name="Fukui M."/>
        </authorList>
    </citation>
    <scope>NUCLEOTIDE SEQUENCE [LARGE SCALE GENOMIC DNA]</scope>
    <source>
        <strain evidence="1 2">28bB2T</strain>
        <plasmid evidence="2">do28_1 dna</plasmid>
    </source>
</reference>
<evidence type="ECO:0008006" key="3">
    <source>
        <dbReference type="Google" id="ProtNLM"/>
    </source>
</evidence>
<gene>
    <name evidence="1" type="ORF">DSCO28_72800</name>
</gene>
<evidence type="ECO:0000313" key="1">
    <source>
        <dbReference type="EMBL" id="BBO86714.1"/>
    </source>
</evidence>